<protein>
    <submittedName>
        <fullName evidence="1">Uncharacterized protein</fullName>
    </submittedName>
</protein>
<dbReference type="Proteomes" id="UP001162992">
    <property type="component" value="Chromosome 2"/>
</dbReference>
<comment type="caution">
    <text evidence="1">The sequence shown here is derived from an EMBL/GenBank/DDBJ whole genome shotgun (WGS) entry which is preliminary data.</text>
</comment>
<name>A0ACC2EK66_DIPCM</name>
<gene>
    <name evidence="1" type="ORF">O6H91_02G127700</name>
</gene>
<dbReference type="EMBL" id="CM055093">
    <property type="protein sequence ID" value="KAJ7566999.1"/>
    <property type="molecule type" value="Genomic_DNA"/>
</dbReference>
<keyword evidence="2" id="KW-1185">Reference proteome</keyword>
<accession>A0ACC2EK66</accession>
<organism evidence="1 2">
    <name type="scientific">Diphasiastrum complanatum</name>
    <name type="common">Issler's clubmoss</name>
    <name type="synonym">Lycopodium complanatum</name>
    <dbReference type="NCBI Taxonomy" id="34168"/>
    <lineage>
        <taxon>Eukaryota</taxon>
        <taxon>Viridiplantae</taxon>
        <taxon>Streptophyta</taxon>
        <taxon>Embryophyta</taxon>
        <taxon>Tracheophyta</taxon>
        <taxon>Lycopodiopsida</taxon>
        <taxon>Lycopodiales</taxon>
        <taxon>Lycopodiaceae</taxon>
        <taxon>Lycopodioideae</taxon>
        <taxon>Diphasiastrum</taxon>
    </lineage>
</organism>
<reference evidence="2" key="1">
    <citation type="journal article" date="2024" name="Proc. Natl. Acad. Sci. U.S.A.">
        <title>Extraordinary preservation of gene collinearity over three hundred million years revealed in homosporous lycophytes.</title>
        <authorList>
            <person name="Li C."/>
            <person name="Wickell D."/>
            <person name="Kuo L.Y."/>
            <person name="Chen X."/>
            <person name="Nie B."/>
            <person name="Liao X."/>
            <person name="Peng D."/>
            <person name="Ji J."/>
            <person name="Jenkins J."/>
            <person name="Williams M."/>
            <person name="Shu S."/>
            <person name="Plott C."/>
            <person name="Barry K."/>
            <person name="Rajasekar S."/>
            <person name="Grimwood J."/>
            <person name="Han X."/>
            <person name="Sun S."/>
            <person name="Hou Z."/>
            <person name="He W."/>
            <person name="Dai G."/>
            <person name="Sun C."/>
            <person name="Schmutz J."/>
            <person name="Leebens-Mack J.H."/>
            <person name="Li F.W."/>
            <person name="Wang L."/>
        </authorList>
    </citation>
    <scope>NUCLEOTIDE SEQUENCE [LARGE SCALE GENOMIC DNA]</scope>
    <source>
        <strain evidence="2">cv. PW_Plant_1</strain>
    </source>
</reference>
<evidence type="ECO:0000313" key="2">
    <source>
        <dbReference type="Proteomes" id="UP001162992"/>
    </source>
</evidence>
<sequence length="70" mass="7094">MAAITSGKMVTLLLIIAVVFISMSSSSAQEMAPAPAPMSGSSFNSVPSIAAVIAVGILSSLFSTAFVFRI</sequence>
<proteinExistence type="predicted"/>
<evidence type="ECO:0000313" key="1">
    <source>
        <dbReference type="EMBL" id="KAJ7566999.1"/>
    </source>
</evidence>